<reference evidence="8 9" key="2">
    <citation type="journal article" date="2015" name="MBio">
        <title>Genome-Resolved Metagenomic Analysis Reveals Roles for Candidate Phyla and Other Microbial Community Members in Biogeochemical Transformations in Oil Reservoirs.</title>
        <authorList>
            <person name="Hu P."/>
            <person name="Tom L."/>
            <person name="Singh A."/>
            <person name="Thomas B.C."/>
            <person name="Baker B.J."/>
            <person name="Piceno Y.M."/>
            <person name="Andersen G.L."/>
            <person name="Banfield J.F."/>
        </authorList>
    </citation>
    <scope>NUCLEOTIDE SEQUENCE [LARGE SCALE GENOMIC DNA]</scope>
    <source>
        <strain evidence="6">57_489</strain>
    </source>
</reference>
<dbReference type="FunFam" id="3.30.479.30:FF:000004">
    <property type="entry name" value="Putative membrane protease family, stomatin"/>
    <property type="match status" value="1"/>
</dbReference>
<dbReference type="InterPro" id="IPR001972">
    <property type="entry name" value="Stomatin_HflK_fam"/>
</dbReference>
<comment type="subcellular location">
    <subcellularLocation>
        <location evidence="1">Membrane</location>
        <topology evidence="1">Single-pass membrane protein</topology>
    </subcellularLocation>
</comment>
<comment type="similarity">
    <text evidence="2">Belongs to the band 7/mec-2 family.</text>
</comment>
<dbReference type="Pfam" id="PF01145">
    <property type="entry name" value="Band_7"/>
    <property type="match status" value="1"/>
</dbReference>
<dbReference type="InterPro" id="IPR001107">
    <property type="entry name" value="Band_7"/>
</dbReference>
<dbReference type="SUPFAM" id="SSF117892">
    <property type="entry name" value="Band 7/SPFH domain"/>
    <property type="match status" value="1"/>
</dbReference>
<dbReference type="SMART" id="SM00244">
    <property type="entry name" value="PHB"/>
    <property type="match status" value="1"/>
</dbReference>
<evidence type="ECO:0000256" key="2">
    <source>
        <dbReference type="ARBA" id="ARBA00008164"/>
    </source>
</evidence>
<dbReference type="GO" id="GO:0005886">
    <property type="term" value="C:plasma membrane"/>
    <property type="evidence" value="ECO:0007669"/>
    <property type="project" value="InterPro"/>
</dbReference>
<reference evidence="7" key="1">
    <citation type="journal article" date="2015" name="MBio">
        <title>Genome-resolved metagenomic analysis reveals roles for candidate phyla and other microbial community members in biogeochemical transformations in oil reservoirs.</title>
        <authorList>
            <person name="Hu P."/>
            <person name="Tom L."/>
            <person name="Singh A."/>
            <person name="Thomas B.C."/>
            <person name="Baker B.J."/>
            <person name="Piceno Y.M."/>
            <person name="Andersen G.L."/>
            <person name="Banfield J.F."/>
        </authorList>
    </citation>
    <scope>NUCLEOTIDE SEQUENCE [LARGE SCALE GENOMIC DNA]</scope>
    <source>
        <strain evidence="7">56_747</strain>
    </source>
</reference>
<name>A0A101IFU7_9EURY</name>
<sequence length="261" mass="28941">MAFDIWLLAGLLAIGLILLSSLKITRQYERAVVFRFGKLLGEKGPGLFLIIPIVDRIVKVDLRIRELDVPRQTVISSDNVSVEVDAVIYYKVTSSTKAIVEVEDYEAATALLAQTTLRDVLGQNELDTILSNRDELNKEVKTILDEMTDPWGIRVVTATLRDVALPENMLRAIARQAEAEREKRARIILAEGEFQASQRMNDAATLYEEKPSAMKLREFQTLTEIAKEKNLIVVSTGSDATRPSAGEISATVGLAKAAVER</sequence>
<keyword evidence="4" id="KW-1133">Transmembrane helix</keyword>
<evidence type="ECO:0000256" key="3">
    <source>
        <dbReference type="ARBA" id="ARBA00022692"/>
    </source>
</evidence>
<accession>A0A101IFU7</accession>
<dbReference type="CDD" id="cd08826">
    <property type="entry name" value="SPFH_eoslipins_u1"/>
    <property type="match status" value="1"/>
</dbReference>
<keyword evidence="3" id="KW-0812">Transmembrane</keyword>
<comment type="caution">
    <text evidence="7">The sequence shown here is derived from an EMBL/GenBank/DDBJ whole genome shotgun (WGS) entry which is preliminary data.</text>
</comment>
<proteinExistence type="inferred from homology"/>
<evidence type="ECO:0000256" key="4">
    <source>
        <dbReference type="ARBA" id="ARBA00022989"/>
    </source>
</evidence>
<evidence type="ECO:0000313" key="6">
    <source>
        <dbReference type="EMBL" id="KUK43443.1"/>
    </source>
</evidence>
<dbReference type="Gene3D" id="3.30.479.30">
    <property type="entry name" value="Band 7 domain"/>
    <property type="match status" value="1"/>
</dbReference>
<feature type="domain" description="Band 7" evidence="5">
    <location>
        <begin position="20"/>
        <end position="177"/>
    </location>
</feature>
<dbReference type="AlphaFoldDB" id="A0A101IFU7"/>
<dbReference type="InterPro" id="IPR043202">
    <property type="entry name" value="Band-7_stomatin-like"/>
</dbReference>
<evidence type="ECO:0000313" key="9">
    <source>
        <dbReference type="Proteomes" id="UP000057043"/>
    </source>
</evidence>
<protein>
    <submittedName>
        <fullName evidence="7">SPFH domain / Band 7 family protein</fullName>
    </submittedName>
</protein>
<evidence type="ECO:0000313" key="8">
    <source>
        <dbReference type="Proteomes" id="UP000053961"/>
    </source>
</evidence>
<dbReference type="Gene3D" id="6.10.250.2090">
    <property type="match status" value="1"/>
</dbReference>
<dbReference type="Proteomes" id="UP000057043">
    <property type="component" value="Unassembled WGS sequence"/>
</dbReference>
<organism evidence="7 8">
    <name type="scientific">Methanothrix harundinacea</name>
    <dbReference type="NCBI Taxonomy" id="301375"/>
    <lineage>
        <taxon>Archaea</taxon>
        <taxon>Methanobacteriati</taxon>
        <taxon>Methanobacteriota</taxon>
        <taxon>Stenosarchaea group</taxon>
        <taxon>Methanomicrobia</taxon>
        <taxon>Methanotrichales</taxon>
        <taxon>Methanotrichaceae</taxon>
        <taxon>Methanothrix</taxon>
    </lineage>
</organism>
<dbReference type="PANTHER" id="PTHR10264">
    <property type="entry name" value="BAND 7 PROTEIN-RELATED"/>
    <property type="match status" value="1"/>
</dbReference>
<dbReference type="EMBL" id="LGHB01000052">
    <property type="protein sequence ID" value="KUK94388.1"/>
    <property type="molecule type" value="Genomic_DNA"/>
</dbReference>
<evidence type="ECO:0000259" key="5">
    <source>
        <dbReference type="SMART" id="SM00244"/>
    </source>
</evidence>
<gene>
    <name evidence="6" type="ORF">XD72_2183</name>
    <name evidence="7" type="ORF">XE07_2166</name>
</gene>
<keyword evidence="4" id="KW-0472">Membrane</keyword>
<dbReference type="PANTHER" id="PTHR10264:SF19">
    <property type="entry name" value="AT06885P-RELATED"/>
    <property type="match status" value="1"/>
</dbReference>
<dbReference type="EMBL" id="LGFT01000073">
    <property type="protein sequence ID" value="KUK43443.1"/>
    <property type="molecule type" value="Genomic_DNA"/>
</dbReference>
<dbReference type="InterPro" id="IPR036013">
    <property type="entry name" value="Band_7/SPFH_dom_sf"/>
</dbReference>
<evidence type="ECO:0000256" key="1">
    <source>
        <dbReference type="ARBA" id="ARBA00004167"/>
    </source>
</evidence>
<dbReference type="GO" id="GO:0098552">
    <property type="term" value="C:side of membrane"/>
    <property type="evidence" value="ECO:0007669"/>
    <property type="project" value="UniProtKB-ARBA"/>
</dbReference>
<dbReference type="PATRIC" id="fig|301375.6.peg.101"/>
<dbReference type="Proteomes" id="UP000053961">
    <property type="component" value="Unassembled WGS sequence"/>
</dbReference>
<dbReference type="PRINTS" id="PR00721">
    <property type="entry name" value="STOMATIN"/>
</dbReference>
<evidence type="ECO:0000313" key="7">
    <source>
        <dbReference type="EMBL" id="KUK94388.1"/>
    </source>
</evidence>